<feature type="chain" id="PRO_5010185394" evidence="6">
    <location>
        <begin position="20"/>
        <end position="228"/>
    </location>
</feature>
<protein>
    <submittedName>
        <fullName evidence="7">Gamma interferon-inducible protein 30</fullName>
    </submittedName>
</protein>
<evidence type="ECO:0000256" key="5">
    <source>
        <dbReference type="ARBA" id="ARBA00023180"/>
    </source>
</evidence>
<evidence type="ECO:0000256" key="2">
    <source>
        <dbReference type="ARBA" id="ARBA00005679"/>
    </source>
</evidence>
<dbReference type="GO" id="GO:0016671">
    <property type="term" value="F:oxidoreductase activity, acting on a sulfur group of donors, disulfide as acceptor"/>
    <property type="evidence" value="ECO:0007669"/>
    <property type="project" value="InterPro"/>
</dbReference>
<evidence type="ECO:0000256" key="3">
    <source>
        <dbReference type="ARBA" id="ARBA00022525"/>
    </source>
</evidence>
<proteinExistence type="evidence at transcript level"/>
<name>A0A1R7T0A3_HALMK</name>
<reference evidence="7" key="1">
    <citation type="submission" date="2015-02" db="EMBL/GenBank/DDBJ databases">
        <title>EST analysis of Haliotis madaka.</title>
        <authorList>
            <person name="Lee J."/>
        </authorList>
    </citation>
    <scope>NUCLEOTIDE SEQUENCE</scope>
</reference>
<dbReference type="Pfam" id="PF03227">
    <property type="entry name" value="GILT"/>
    <property type="match status" value="1"/>
</dbReference>
<dbReference type="Gene3D" id="3.40.30.10">
    <property type="entry name" value="Glutaredoxin"/>
    <property type="match status" value="1"/>
</dbReference>
<evidence type="ECO:0000313" key="7">
    <source>
        <dbReference type="EMBL" id="ALU63763.1"/>
    </source>
</evidence>
<dbReference type="InterPro" id="IPR036249">
    <property type="entry name" value="Thioredoxin-like_sf"/>
</dbReference>
<evidence type="ECO:0000256" key="6">
    <source>
        <dbReference type="SAM" id="SignalP"/>
    </source>
</evidence>
<dbReference type="EMBL" id="KP734115">
    <property type="protein sequence ID" value="ALU63763.1"/>
    <property type="molecule type" value="mRNA"/>
</dbReference>
<keyword evidence="4 6" id="KW-0732">Signal</keyword>
<organism evidence="7">
    <name type="scientific">Haliotis madaka</name>
    <name type="common">Giant abalone</name>
    <name type="synonym">Nordotis madaka</name>
    <dbReference type="NCBI Taxonomy" id="81897"/>
    <lineage>
        <taxon>Eukaryota</taxon>
        <taxon>Metazoa</taxon>
        <taxon>Spiralia</taxon>
        <taxon>Lophotrochozoa</taxon>
        <taxon>Mollusca</taxon>
        <taxon>Gastropoda</taxon>
        <taxon>Vetigastropoda</taxon>
        <taxon>Lepetellida</taxon>
        <taxon>Haliotoidea</taxon>
        <taxon>Haliotidae</taxon>
        <taxon>Haliotis</taxon>
    </lineage>
</organism>
<feature type="signal peptide" evidence="6">
    <location>
        <begin position="1"/>
        <end position="19"/>
    </location>
</feature>
<accession>A0A1R7T0A3</accession>
<dbReference type="PANTHER" id="PTHR13234:SF8">
    <property type="entry name" value="GAMMA-INTERFERON-INDUCIBLE LYSOSOMAL THIOL REDUCTASE"/>
    <property type="match status" value="1"/>
</dbReference>
<keyword evidence="3" id="KW-0964">Secreted</keyword>
<sequence length="228" mass="24885">MMACRGIAALLVCVVGVTAADLCLDCQEDTTTAEPVDLVLYYESMCPYCRAFITTQLYPTFTALPSRVLNVTIVPYGFARERQGNGIWEFTCQHGSEECLGNIIASCALKHTSYKARDYMPFINCMEASTVHGHELTALHKCAAANKISEAHISTCLKNKDGKELLHQMALTTQRAKIHYVPWIVVNGQHTTSIQNSAQAGLMSFICKKYTGLQPSACKGGSHASVIG</sequence>
<dbReference type="GO" id="GO:0005576">
    <property type="term" value="C:extracellular region"/>
    <property type="evidence" value="ECO:0007669"/>
    <property type="project" value="UniProtKB-SubCell"/>
</dbReference>
<evidence type="ECO:0000256" key="4">
    <source>
        <dbReference type="ARBA" id="ARBA00022729"/>
    </source>
</evidence>
<comment type="similarity">
    <text evidence="2">Belongs to the GILT family.</text>
</comment>
<comment type="subcellular location">
    <subcellularLocation>
        <location evidence="1">Secreted</location>
    </subcellularLocation>
</comment>
<dbReference type="PANTHER" id="PTHR13234">
    <property type="entry name" value="GAMMA-INTERFERON INDUCIBLE LYSOSOMAL THIOL REDUCTASE GILT"/>
    <property type="match status" value="1"/>
</dbReference>
<dbReference type="SUPFAM" id="SSF52833">
    <property type="entry name" value="Thioredoxin-like"/>
    <property type="match status" value="1"/>
</dbReference>
<dbReference type="AlphaFoldDB" id="A0A1R7T0A3"/>
<dbReference type="InterPro" id="IPR004911">
    <property type="entry name" value="Interferon-induced_GILT"/>
</dbReference>
<keyword evidence="5" id="KW-0325">Glycoprotein</keyword>
<evidence type="ECO:0000256" key="1">
    <source>
        <dbReference type="ARBA" id="ARBA00004613"/>
    </source>
</evidence>